<keyword evidence="3" id="KW-1134">Transmembrane beta strand</keyword>
<dbReference type="Proteomes" id="UP000077748">
    <property type="component" value="Chromosome"/>
</dbReference>
<comment type="similarity">
    <text evidence="1 7">Belongs to the outer membrane factor (OMF) (TC 1.B.17) family.</text>
</comment>
<dbReference type="PANTHER" id="PTHR30026:SF21">
    <property type="entry name" value="SLR1270 PROTEIN"/>
    <property type="match status" value="1"/>
</dbReference>
<dbReference type="GO" id="GO:0031640">
    <property type="term" value="P:killing of cells of another organism"/>
    <property type="evidence" value="ECO:0007669"/>
    <property type="project" value="UniProtKB-KW"/>
</dbReference>
<evidence type="ECO:0000256" key="6">
    <source>
        <dbReference type="ARBA" id="ARBA00023237"/>
    </source>
</evidence>
<name>A0A1A9KE68_9PSED</name>
<keyword evidence="2 7" id="KW-0813">Transport</keyword>
<dbReference type="Pfam" id="PF02321">
    <property type="entry name" value="OEP"/>
    <property type="match status" value="2"/>
</dbReference>
<dbReference type="GO" id="GO:0009279">
    <property type="term" value="C:cell outer membrane"/>
    <property type="evidence" value="ECO:0007669"/>
    <property type="project" value="UniProtKB-SubCell"/>
</dbReference>
<accession>A0A1A9KE68</accession>
<dbReference type="GO" id="GO:1990281">
    <property type="term" value="C:efflux pump complex"/>
    <property type="evidence" value="ECO:0007669"/>
    <property type="project" value="TreeGrafter"/>
</dbReference>
<keyword evidence="9" id="KW-0732">Signal</keyword>
<keyword evidence="8" id="KW-0175">Coiled coil</keyword>
<keyword evidence="7" id="KW-0204">Cytolysis</keyword>
<organism evidence="10 11">
    <name type="scientific">Pseudomonas citronellolis</name>
    <dbReference type="NCBI Taxonomy" id="53408"/>
    <lineage>
        <taxon>Bacteria</taxon>
        <taxon>Pseudomonadati</taxon>
        <taxon>Pseudomonadota</taxon>
        <taxon>Gammaproteobacteria</taxon>
        <taxon>Pseudomonadales</taxon>
        <taxon>Pseudomonadaceae</taxon>
        <taxon>Pseudomonas</taxon>
    </lineage>
</organism>
<dbReference type="Gene3D" id="1.20.1600.10">
    <property type="entry name" value="Outer membrane efflux proteins (OEP)"/>
    <property type="match status" value="1"/>
</dbReference>
<dbReference type="InterPro" id="IPR028351">
    <property type="entry name" value="CyaE"/>
</dbReference>
<evidence type="ECO:0000256" key="1">
    <source>
        <dbReference type="ARBA" id="ARBA00007613"/>
    </source>
</evidence>
<dbReference type="PANTHER" id="PTHR30026">
    <property type="entry name" value="OUTER MEMBRANE PROTEIN TOLC"/>
    <property type="match status" value="1"/>
</dbReference>
<protein>
    <recommendedName>
        <fullName evidence="7">Protein CyaE</fullName>
    </recommendedName>
</protein>
<proteinExistence type="inferred from homology"/>
<evidence type="ECO:0000256" key="8">
    <source>
        <dbReference type="SAM" id="Coils"/>
    </source>
</evidence>
<evidence type="ECO:0000256" key="9">
    <source>
        <dbReference type="SAM" id="SignalP"/>
    </source>
</evidence>
<feature type="coiled-coil region" evidence="8">
    <location>
        <begin position="177"/>
        <end position="204"/>
    </location>
</feature>
<dbReference type="InterPro" id="IPR003423">
    <property type="entry name" value="OMP_efflux"/>
</dbReference>
<dbReference type="GO" id="GO:0015288">
    <property type="term" value="F:porin activity"/>
    <property type="evidence" value="ECO:0007669"/>
    <property type="project" value="TreeGrafter"/>
</dbReference>
<dbReference type="InterPro" id="IPR051906">
    <property type="entry name" value="TolC-like"/>
</dbReference>
<dbReference type="SUPFAM" id="SSF56954">
    <property type="entry name" value="Outer membrane efflux proteins (OEP)"/>
    <property type="match status" value="1"/>
</dbReference>
<evidence type="ECO:0000313" key="10">
    <source>
        <dbReference type="EMBL" id="ANI15897.1"/>
    </source>
</evidence>
<dbReference type="PIRSF" id="PIRSF001892">
    <property type="entry name" value="CyaE"/>
    <property type="match status" value="1"/>
</dbReference>
<dbReference type="GO" id="GO:0015562">
    <property type="term" value="F:efflux transmembrane transporter activity"/>
    <property type="evidence" value="ECO:0007669"/>
    <property type="project" value="InterPro"/>
</dbReference>
<evidence type="ECO:0000256" key="4">
    <source>
        <dbReference type="ARBA" id="ARBA00022692"/>
    </source>
</evidence>
<evidence type="ECO:0000256" key="7">
    <source>
        <dbReference type="PIRNR" id="PIRNR001892"/>
    </source>
</evidence>
<feature type="chain" id="PRO_5008391677" description="Protein CyaE" evidence="9">
    <location>
        <begin position="20"/>
        <end position="469"/>
    </location>
</feature>
<reference evidence="10 11" key="1">
    <citation type="submission" date="2016-05" db="EMBL/GenBank/DDBJ databases">
        <title>Genome Sequence of Pseudomonas citronellolis Strain SJTE-3, an Estrogens and Persistent Organic Pollutants degradation strain.</title>
        <authorList>
            <person name="Liang R."/>
        </authorList>
    </citation>
    <scope>NUCLEOTIDE SEQUENCE [LARGE SCALE GENOMIC DNA]</scope>
    <source>
        <strain evidence="10 11">SJTE-3</strain>
    </source>
</reference>
<dbReference type="EMBL" id="CP015878">
    <property type="protein sequence ID" value="ANI15897.1"/>
    <property type="molecule type" value="Genomic_DNA"/>
</dbReference>
<keyword evidence="4" id="KW-0812">Transmembrane</keyword>
<dbReference type="AlphaFoldDB" id="A0A1A9KE68"/>
<evidence type="ECO:0000256" key="2">
    <source>
        <dbReference type="ARBA" id="ARBA00022448"/>
    </source>
</evidence>
<comment type="function">
    <text evidence="7">CyaE is necessary for transport of calmodulin-sensitive adenylate cyclase-hemolysin (cyclolysin).</text>
</comment>
<comment type="subcellular location">
    <subcellularLocation>
        <location evidence="7">Cell outer membrane</location>
        <topology evidence="7">Peripheral membrane protein</topology>
    </subcellularLocation>
</comment>
<evidence type="ECO:0000313" key="11">
    <source>
        <dbReference type="Proteomes" id="UP000077748"/>
    </source>
</evidence>
<gene>
    <name evidence="10" type="ORF">A9C11_18820</name>
</gene>
<sequence>MKRILPFALALAAGPEALAGPDVFRTERTLPQAPVSEARHGGVPCLFNGVQAELALDEAIERMLCQDPQTRQAWAEAKAQAAQMGVAWSAYLPRLGASVGASDGRSRTDYLDFDGVETSTRQKSLDARLDLSWVLFDFGKRRAALRSARHLLVAANASHDAILQNAFVNAAQVYYDALAAQDALAAAQQVKDMAEENFQAADAKYRAGAAALSDRLQAQTAASQSELRLVRARGNLDNALGTLALRMGLAPDSALKLSSELTPMPDTGFVGAIDRLLAQARSHHPELIAAQARLDAAQEKVREARAEGRPTLALTGSLSHARNDLPLALNGDTRQRDSSLGLQLNIPLFEGFERNYRVRGARAQVEASRAALAGAEQQVSLLVWGSYQRLMVDTRSLKSTDALVEQSRQALEVTRGRYRSGVGSMIELLNALSAYADAQEQHIRALADWQSARLQLAAGLGRLGFWALQ</sequence>
<keyword evidence="5 7" id="KW-0472">Membrane</keyword>
<dbReference type="RefSeq" id="WP_064583560.1">
    <property type="nucleotide sequence ID" value="NZ_CP015878.1"/>
</dbReference>
<evidence type="ECO:0000256" key="5">
    <source>
        <dbReference type="ARBA" id="ARBA00023136"/>
    </source>
</evidence>
<keyword evidence="7" id="KW-0354">Hemolysis</keyword>
<feature type="signal peptide" evidence="9">
    <location>
        <begin position="1"/>
        <end position="19"/>
    </location>
</feature>
<evidence type="ECO:0000256" key="3">
    <source>
        <dbReference type="ARBA" id="ARBA00022452"/>
    </source>
</evidence>
<keyword evidence="6 7" id="KW-0998">Cell outer membrane</keyword>